<dbReference type="Proteomes" id="UP000035009">
    <property type="component" value="Unassembled WGS sequence"/>
</dbReference>
<gene>
    <name evidence="2" type="ORF">GM1_011_00180</name>
</gene>
<keyword evidence="1" id="KW-0472">Membrane</keyword>
<feature type="transmembrane region" description="Helical" evidence="1">
    <location>
        <begin position="208"/>
        <end position="229"/>
    </location>
</feature>
<keyword evidence="3" id="KW-1185">Reference proteome</keyword>
<evidence type="ECO:0000256" key="1">
    <source>
        <dbReference type="SAM" id="Phobius"/>
    </source>
</evidence>
<feature type="transmembrane region" description="Helical" evidence="1">
    <location>
        <begin position="119"/>
        <end position="141"/>
    </location>
</feature>
<keyword evidence="1" id="KW-1133">Transmembrane helix</keyword>
<dbReference type="STRING" id="410332.SAMN04488550_3125"/>
<accession>M3TDS6</accession>
<reference evidence="2 3" key="1">
    <citation type="submission" date="2013-02" db="EMBL/GenBank/DDBJ databases">
        <title>Whole genome shotgun sequence of Gordonia malaquae NBRC 108250.</title>
        <authorList>
            <person name="Yoshida I."/>
            <person name="Hosoyama A."/>
            <person name="Tsuchikane K."/>
            <person name="Ando Y."/>
            <person name="Baba S."/>
            <person name="Ohji S."/>
            <person name="Hamada M."/>
            <person name="Tamura T."/>
            <person name="Yamazoe A."/>
            <person name="Yamazaki S."/>
            <person name="Fujita N."/>
        </authorList>
    </citation>
    <scope>NUCLEOTIDE SEQUENCE [LARGE SCALE GENOMIC DNA]</scope>
    <source>
        <strain evidence="2 3">NBRC 108250</strain>
    </source>
</reference>
<keyword evidence="1" id="KW-0812">Transmembrane</keyword>
<feature type="transmembrane region" description="Helical" evidence="1">
    <location>
        <begin position="20"/>
        <end position="41"/>
    </location>
</feature>
<dbReference type="RefSeq" id="WP_008378110.1">
    <property type="nucleotide sequence ID" value="NZ_BAOP01000011.1"/>
</dbReference>
<sequence length="245" mass="25399">MIGTYFNGSGWFGYTSSDLRVLVCVVPAIFIVVQLIAIAVAEWRAYRPVDALVTVTLSPRRAADYLPSRLVAVTGVAAVSVIGISVVTVLNTGTVAPGLGVTCRDGTVLARASWSREELMVLTGGILAGAVAFMLAVRSIVDRGRPDSDAMSTAADDLVRRSSATSAAGLFACLVAVTGAAVALVTGAAVRHLAGTGCGSGWWTVSGWVLYMSTAVWIVLFVWGAAAAANRTRRGVKRAPQGVRA</sequence>
<dbReference type="AlphaFoldDB" id="M3TDS6"/>
<dbReference type="EMBL" id="BAOP01000011">
    <property type="protein sequence ID" value="GAC79591.1"/>
    <property type="molecule type" value="Genomic_DNA"/>
</dbReference>
<comment type="caution">
    <text evidence="2">The sequence shown here is derived from an EMBL/GenBank/DDBJ whole genome shotgun (WGS) entry which is preliminary data.</text>
</comment>
<organism evidence="2 3">
    <name type="scientific">Gordonia malaquae NBRC 108250</name>
    <dbReference type="NCBI Taxonomy" id="1223542"/>
    <lineage>
        <taxon>Bacteria</taxon>
        <taxon>Bacillati</taxon>
        <taxon>Actinomycetota</taxon>
        <taxon>Actinomycetes</taxon>
        <taxon>Mycobacteriales</taxon>
        <taxon>Gordoniaceae</taxon>
        <taxon>Gordonia</taxon>
    </lineage>
</organism>
<name>M3TDS6_GORML</name>
<evidence type="ECO:0000313" key="2">
    <source>
        <dbReference type="EMBL" id="GAC79591.1"/>
    </source>
</evidence>
<proteinExistence type="predicted"/>
<feature type="transmembrane region" description="Helical" evidence="1">
    <location>
        <begin position="70"/>
        <end position="90"/>
    </location>
</feature>
<protein>
    <submittedName>
        <fullName evidence="2">Uncharacterized protein</fullName>
    </submittedName>
</protein>
<feature type="transmembrane region" description="Helical" evidence="1">
    <location>
        <begin position="167"/>
        <end position="188"/>
    </location>
</feature>
<evidence type="ECO:0000313" key="3">
    <source>
        <dbReference type="Proteomes" id="UP000035009"/>
    </source>
</evidence>